<feature type="non-terminal residue" evidence="1">
    <location>
        <position position="144"/>
    </location>
</feature>
<protein>
    <submittedName>
        <fullName evidence="1">Uncharacterized protein</fullName>
    </submittedName>
</protein>
<proteinExistence type="predicted"/>
<organism evidence="1 2">
    <name type="scientific">Steccherinum ochraceum</name>
    <dbReference type="NCBI Taxonomy" id="92696"/>
    <lineage>
        <taxon>Eukaryota</taxon>
        <taxon>Fungi</taxon>
        <taxon>Dikarya</taxon>
        <taxon>Basidiomycota</taxon>
        <taxon>Agaricomycotina</taxon>
        <taxon>Agaricomycetes</taxon>
        <taxon>Polyporales</taxon>
        <taxon>Steccherinaceae</taxon>
        <taxon>Steccherinum</taxon>
    </lineage>
</organism>
<accession>A0A4R0R0C4</accession>
<reference evidence="1 2" key="1">
    <citation type="submission" date="2018-11" db="EMBL/GenBank/DDBJ databases">
        <title>Genome assembly of Steccherinum ochraceum LE-BIN_3174, the white-rot fungus of the Steccherinaceae family (The Residual Polyporoid clade, Polyporales, Basidiomycota).</title>
        <authorList>
            <person name="Fedorova T.V."/>
            <person name="Glazunova O.A."/>
            <person name="Landesman E.O."/>
            <person name="Moiseenko K.V."/>
            <person name="Psurtseva N.V."/>
            <person name="Savinova O.S."/>
            <person name="Shakhova N.V."/>
            <person name="Tyazhelova T.V."/>
            <person name="Vasina D.V."/>
        </authorList>
    </citation>
    <scope>NUCLEOTIDE SEQUENCE [LARGE SCALE GENOMIC DNA]</scope>
    <source>
        <strain evidence="1 2">LE-BIN_3174</strain>
    </source>
</reference>
<evidence type="ECO:0000313" key="1">
    <source>
        <dbReference type="EMBL" id="TCD60140.1"/>
    </source>
</evidence>
<name>A0A4R0R0C4_9APHY</name>
<evidence type="ECO:0000313" key="2">
    <source>
        <dbReference type="Proteomes" id="UP000292702"/>
    </source>
</evidence>
<dbReference type="Proteomes" id="UP000292702">
    <property type="component" value="Unassembled WGS sequence"/>
</dbReference>
<sequence>MHPQRSAVFQHALQNIVTVKTPLYDCQCFSFSTPALYLTSHSELHSSSLHSISNWADVVRLFHSLDVPSVPRPFVKRQQPFMRPFRYRYIKDYKAEQFWYSVTTSRNELRPVGRRPWMYRTGYQLVDSNSSSILITRNVTGPSN</sequence>
<dbReference type="AlphaFoldDB" id="A0A4R0R0C4"/>
<comment type="caution">
    <text evidence="1">The sequence shown here is derived from an EMBL/GenBank/DDBJ whole genome shotgun (WGS) entry which is preliminary data.</text>
</comment>
<gene>
    <name evidence="1" type="ORF">EIP91_010679</name>
</gene>
<dbReference type="EMBL" id="RWJN01000651">
    <property type="protein sequence ID" value="TCD60140.1"/>
    <property type="molecule type" value="Genomic_DNA"/>
</dbReference>
<keyword evidence="2" id="KW-1185">Reference proteome</keyword>